<dbReference type="Gene3D" id="3.40.50.10710">
    <property type="entry name" value="Metallo-hydrolase/oxidoreductase"/>
    <property type="match status" value="1"/>
</dbReference>
<dbReference type="EMBL" id="BLRU01000576">
    <property type="protein sequence ID" value="GFP20639.1"/>
    <property type="molecule type" value="Genomic_DNA"/>
</dbReference>
<dbReference type="InterPro" id="IPR042173">
    <property type="entry name" value="RNase_J_2"/>
</dbReference>
<dbReference type="Proteomes" id="UP000574717">
    <property type="component" value="Unassembled WGS sequence"/>
</dbReference>
<reference evidence="2 3" key="1">
    <citation type="journal article" date="2020" name="Front. Microbiol.">
        <title>Single-cell genomics of novel Actinobacteria with the Wood-Ljungdahl pathway discovered in a serpentinizing system.</title>
        <authorList>
            <person name="Merino N."/>
            <person name="Kawai M."/>
            <person name="Boyd E.S."/>
            <person name="Colman D.R."/>
            <person name="McGlynn S.E."/>
            <person name="Nealson K.H."/>
            <person name="Kurokawa K."/>
            <person name="Hongoh Y."/>
        </authorList>
    </citation>
    <scope>NUCLEOTIDE SEQUENCE [LARGE SCALE GENOMIC DNA]</scope>
    <source>
        <strain evidence="2 3">S03</strain>
    </source>
</reference>
<feature type="non-terminal residue" evidence="2">
    <location>
        <position position="1"/>
    </location>
</feature>
<comment type="caution">
    <text evidence="2">The sequence shown here is derived from an EMBL/GenBank/DDBJ whole genome shotgun (WGS) entry which is preliminary data.</text>
</comment>
<organism evidence="2 3">
    <name type="scientific">Candidatus Hakubella thermalkaliphila</name>
    <dbReference type="NCBI Taxonomy" id="2754717"/>
    <lineage>
        <taxon>Bacteria</taxon>
        <taxon>Bacillati</taxon>
        <taxon>Actinomycetota</taxon>
        <taxon>Actinomycetota incertae sedis</taxon>
        <taxon>Candidatus Hakubellales</taxon>
        <taxon>Candidatus Hakubellaceae</taxon>
        <taxon>Candidatus Hakubella</taxon>
    </lineage>
</organism>
<proteinExistence type="predicted"/>
<gene>
    <name evidence="2" type="ORF">HKBW3S03_02142</name>
</gene>
<name>A0A6V8NJZ5_9ACTN</name>
<dbReference type="InterPro" id="IPR036866">
    <property type="entry name" value="RibonucZ/Hydroxyglut_hydro"/>
</dbReference>
<dbReference type="Gene3D" id="3.60.15.10">
    <property type="entry name" value="Ribonuclease Z/Hydroxyacylglutathione hydrolase-like"/>
    <property type="match status" value="1"/>
</dbReference>
<accession>A0A6V8NJZ5</accession>
<dbReference type="SUPFAM" id="SSF56281">
    <property type="entry name" value="Metallo-hydrolase/oxidoreductase"/>
    <property type="match status" value="1"/>
</dbReference>
<sequence length="181" mass="19878">LGEKGVLVALSDSTNAERPGYTLSEKEVGSAINEIFRTAKQRIILATFASNIHRIQQVIDAACHYKRKVAVVGRSMVNVVQIAQDLGYLNVCSGTLVDIDELKTLPQNRAVILTTGSQGEPVSALTRISISEHRKVEIIRGDTVIIAATPISGNEKLVSRTIDNLFARFIHRQRNNQNAFL</sequence>
<evidence type="ECO:0000313" key="2">
    <source>
        <dbReference type="EMBL" id="GFP20639.1"/>
    </source>
</evidence>
<dbReference type="InterPro" id="IPR055132">
    <property type="entry name" value="RNase_J_b_CASP"/>
</dbReference>
<dbReference type="PANTHER" id="PTHR43694">
    <property type="entry name" value="RIBONUCLEASE J"/>
    <property type="match status" value="1"/>
</dbReference>
<dbReference type="AlphaFoldDB" id="A0A6V8NJZ5"/>
<feature type="domain" description="Ribonuclease J beta-CASP" evidence="1">
    <location>
        <begin position="40"/>
        <end position="165"/>
    </location>
</feature>
<evidence type="ECO:0000259" key="1">
    <source>
        <dbReference type="Pfam" id="PF22505"/>
    </source>
</evidence>
<protein>
    <submittedName>
        <fullName evidence="2">Ribonuclease J</fullName>
    </submittedName>
</protein>
<evidence type="ECO:0000313" key="3">
    <source>
        <dbReference type="Proteomes" id="UP000574717"/>
    </source>
</evidence>
<dbReference type="Pfam" id="PF22505">
    <property type="entry name" value="RNase_J_b_CASP"/>
    <property type="match status" value="1"/>
</dbReference>
<dbReference type="PANTHER" id="PTHR43694:SF1">
    <property type="entry name" value="RIBONUCLEASE J"/>
    <property type="match status" value="1"/>
</dbReference>